<feature type="domain" description="C2H2-type" evidence="12">
    <location>
        <begin position="1640"/>
        <end position="1667"/>
    </location>
</feature>
<dbReference type="SUPFAM" id="SSF57667">
    <property type="entry name" value="beta-beta-alpha zinc fingers"/>
    <property type="match status" value="8"/>
</dbReference>
<dbReference type="InterPro" id="IPR013087">
    <property type="entry name" value="Znf_C2H2_type"/>
</dbReference>
<feature type="domain" description="C2H2-type" evidence="12">
    <location>
        <begin position="1522"/>
        <end position="1549"/>
    </location>
</feature>
<protein>
    <recommendedName>
        <fullName evidence="12">C2H2-type domain-containing protein</fullName>
    </recommendedName>
</protein>
<feature type="domain" description="C2H2-type" evidence="12">
    <location>
        <begin position="1696"/>
        <end position="1723"/>
    </location>
</feature>
<evidence type="ECO:0000313" key="14">
    <source>
        <dbReference type="Proteomes" id="UP001347796"/>
    </source>
</evidence>
<evidence type="ECO:0000256" key="8">
    <source>
        <dbReference type="ARBA" id="ARBA00023163"/>
    </source>
</evidence>
<evidence type="ECO:0000256" key="11">
    <source>
        <dbReference type="SAM" id="MobiDB-lite"/>
    </source>
</evidence>
<keyword evidence="6" id="KW-0862">Zinc</keyword>
<evidence type="ECO:0000256" key="1">
    <source>
        <dbReference type="ARBA" id="ARBA00004123"/>
    </source>
</evidence>
<dbReference type="SMART" id="SM00355">
    <property type="entry name" value="ZnF_C2H2"/>
    <property type="match status" value="25"/>
</dbReference>
<dbReference type="FunFam" id="3.30.160.60:FF:001530">
    <property type="entry name" value="Zinc finger protein 268"/>
    <property type="match status" value="1"/>
</dbReference>
<dbReference type="EMBL" id="JAZGQO010000018">
    <property type="protein sequence ID" value="KAK6167846.1"/>
    <property type="molecule type" value="Genomic_DNA"/>
</dbReference>
<name>A0AAN8GCX7_PATCE</name>
<keyword evidence="3" id="KW-0479">Metal-binding</keyword>
<dbReference type="FunFam" id="3.30.160.60:FF:000100">
    <property type="entry name" value="Zinc finger 45-like"/>
    <property type="match status" value="1"/>
</dbReference>
<dbReference type="Proteomes" id="UP001347796">
    <property type="component" value="Unassembled WGS sequence"/>
</dbReference>
<reference evidence="13 14" key="1">
    <citation type="submission" date="2024-01" db="EMBL/GenBank/DDBJ databases">
        <title>The genome of the rayed Mediterranean limpet Patella caerulea (Linnaeus, 1758).</title>
        <authorList>
            <person name="Anh-Thu Weber A."/>
            <person name="Halstead-Nussloch G."/>
        </authorList>
    </citation>
    <scope>NUCLEOTIDE SEQUENCE [LARGE SCALE GENOMIC DNA]</scope>
    <source>
        <strain evidence="13">AATW-2023a</strain>
        <tissue evidence="13">Whole specimen</tissue>
    </source>
</reference>
<feature type="region of interest" description="Disordered" evidence="11">
    <location>
        <begin position="1197"/>
        <end position="1284"/>
    </location>
</feature>
<gene>
    <name evidence="13" type="ORF">SNE40_021783</name>
</gene>
<keyword evidence="8" id="KW-0804">Transcription</keyword>
<sequence>MESGNFKAEPNDVQSVCDNLQYTDNIQQVHPHFHPVHENLPPKSENFHNASENTHLSSIKFEKLNRNQQISPNVRLMTDYETDQQLFGNNLQNCENIQQLSKNENMHMDSENIETSPQYYYPIKAKIQSIFENILPTSDTGQSHSEICQRSSDIGPLSSEICQSTFGNIQLLSEMRQPMSNTSQSLPENLKPTLNNFEIGHDKLTSKSNEIEPEFDYNHVILESAKPVSENTISVPENIRNTKMKSNIKLDDKEVPGFLLKCNVCKMVFRKASQLVKHMLCHNLLRPYRCSYCDKGFEKVKHLVEHIATHNIQNPYGCDVCQSVCKDIHDLQTHFEEKHGLDLANYEDEADIEDFENAIASPSQRTLRNTNERYRCYKTIPEVNGNNVSIVTEGSNQNASAQSAVTLSKKHRLFSSFVPLSDISRKNSLSQNSIANRYGKKNKSKRTWLRNRIVSIRNKKSSSALSVCEFCCQVHKDIRRHHFSHPKKILNVCGFCNLNLATKSSVLRHYLIVHKRKKNLHCKHCNLFVGSEANYIKHFLEFHPSDSTEHGVVECKEKSESEEESWIEDEIPEERIIDLSQLSICEFCCQVHPNIKRHHFSHPESKLLQCGFCDLKLATKGSVTRHYMLLHKKKQKFLCRICNCVFRSELKYKKHYLQNHPNKATERLNIVFDDTGQVSDGVVQESKIEIDMDITSSEDSPSEELSSDAESKAVNLAKIKNSSKPCICPFCCQVQPYLKRHQLEHDQATLTKCGFCGIALATKNSVIRHYESMHKAKKNLDCKICNAEIGSERKYLKHFQSTHQNSGAQSSMDNRNSDSDEYGLNEYGEPIDHGILSKEFNGAALNKINDDSTKHNKSPNSEKLRPNENKEEINDSECLSNKNKKIKISSMSVCEFCREVHFYIKRHRFKHSESTLNKCGFCDLSLAGKNSVIRHYIKIHKGKDNLSCRICDKVIGSEEMYKKHYLKYHSTEYSDLVDDIEESKSHLGSQKSPDSDDGFPDYLTAANDKSIGSSQSQHTLGSSCKRSGDNVNQQSIPNDTANGMNVSFSDDSSSLPDVGDVSFSDEDNDVDQTMYKHTNTALNIPSVYGNKSNSTSMAVLSENNQTTNTSSQSLMPFSNNCQDDNIRSAPAMVLPTDATKSTLWDNLLNSAQDKSGRPNHNPNSLTNFYDVSSLVSNPPEGMLQDPQFAEIPQNSNHEINQGTYSGLQTSEPTCSTHDKPQTIENDGSTKKEFQADTANYTRLRSSQGGARQKSQKDKHHHSKARTDNRAKDKNTTTSKVKILNEPPKKKFRFSHRAKAVNNLNKKSPSVEKLSICRFCCEVHANLKQHIANHSKHILSKCGFCGQKLAGKQSVERHFRCVHVRKADLVCNICHQFLGTVDEYKKHFLAYHYNTINQAASSDSELEELQSGDAAKDEYVKPSICELCCGLHKNIKKHRTSHPDTMQNTCGFCGVQLANRSTVIRHYQMKHKSKKNLDCKFCDRLIGSEKKYRKHYLKHHSSRVSKNGDQDSGSESESEPAIHPCTYCEAMFSTTTLLRAHELKHTEKQLFCDICNKECYGEKQLDKHRKLQHNIEKPQICQICGETFESNKLLRSHVAKHKRFKGEKCFICQYCAKKFSSSASLGIHIKRFHDINAKFKFECKTCGKGFDCKSLLRCHVRVHSGEKPFMCEFCGRGFRVKITLQMHLNRHTGNRPYKCTQCEKSFKQLSTLQTHQRQHTGAKPYVCYDCGKAFSDLSNFHSHRRSNHKNMLEPAPPAPVAPVATVAYNPFGTMSATFNAFNQI</sequence>
<dbReference type="FunFam" id="3.30.160.60:FF:002343">
    <property type="entry name" value="Zinc finger protein 33A"/>
    <property type="match status" value="1"/>
</dbReference>
<keyword evidence="5 10" id="KW-0863">Zinc-finger</keyword>
<feature type="compositionally biased region" description="Basic and acidic residues" evidence="11">
    <location>
        <begin position="1264"/>
        <end position="1274"/>
    </location>
</feature>
<evidence type="ECO:0000256" key="7">
    <source>
        <dbReference type="ARBA" id="ARBA00023015"/>
    </source>
</evidence>
<feature type="region of interest" description="Disordered" evidence="11">
    <location>
        <begin position="982"/>
        <end position="1068"/>
    </location>
</feature>
<feature type="compositionally biased region" description="Polar residues" evidence="11">
    <location>
        <begin position="1010"/>
        <end position="1055"/>
    </location>
</feature>
<evidence type="ECO:0000313" key="13">
    <source>
        <dbReference type="EMBL" id="KAK6167846.1"/>
    </source>
</evidence>
<feature type="region of interest" description="Disordered" evidence="11">
    <location>
        <begin position="848"/>
        <end position="876"/>
    </location>
</feature>
<feature type="domain" description="C2H2-type" evidence="12">
    <location>
        <begin position="1724"/>
        <end position="1752"/>
    </location>
</feature>
<evidence type="ECO:0000256" key="10">
    <source>
        <dbReference type="PROSITE-ProRule" id="PRU00042"/>
    </source>
</evidence>
<evidence type="ECO:0000256" key="2">
    <source>
        <dbReference type="ARBA" id="ARBA00006991"/>
    </source>
</evidence>
<dbReference type="Pfam" id="PF00096">
    <property type="entry name" value="zf-C2H2"/>
    <property type="match status" value="4"/>
</dbReference>
<comment type="similarity">
    <text evidence="2">Belongs to the krueppel C2H2-type zinc-finger protein family.</text>
</comment>
<feature type="compositionally biased region" description="Basic and acidic residues" evidence="11">
    <location>
        <begin position="848"/>
        <end position="873"/>
    </location>
</feature>
<dbReference type="InterPro" id="IPR036236">
    <property type="entry name" value="Znf_C2H2_sf"/>
</dbReference>
<feature type="region of interest" description="Disordered" evidence="11">
    <location>
        <begin position="1496"/>
        <end position="1519"/>
    </location>
</feature>
<dbReference type="GO" id="GO:0000981">
    <property type="term" value="F:DNA-binding transcription factor activity, RNA polymerase II-specific"/>
    <property type="evidence" value="ECO:0007669"/>
    <property type="project" value="TreeGrafter"/>
</dbReference>
<keyword evidence="4" id="KW-0677">Repeat</keyword>
<dbReference type="GO" id="GO:0000977">
    <property type="term" value="F:RNA polymerase II transcription regulatory region sequence-specific DNA binding"/>
    <property type="evidence" value="ECO:0007669"/>
    <property type="project" value="TreeGrafter"/>
</dbReference>
<dbReference type="GO" id="GO:0005634">
    <property type="term" value="C:nucleus"/>
    <property type="evidence" value="ECO:0007669"/>
    <property type="project" value="UniProtKB-SubCell"/>
</dbReference>
<feature type="domain" description="C2H2-type" evidence="12">
    <location>
        <begin position="288"/>
        <end position="315"/>
    </location>
</feature>
<keyword evidence="7" id="KW-0805">Transcription regulation</keyword>
<accession>A0AAN8GCX7</accession>
<dbReference type="GO" id="GO:0008270">
    <property type="term" value="F:zinc ion binding"/>
    <property type="evidence" value="ECO:0007669"/>
    <property type="project" value="UniProtKB-KW"/>
</dbReference>
<feature type="compositionally biased region" description="Polar residues" evidence="11">
    <location>
        <begin position="799"/>
        <end position="814"/>
    </location>
</feature>
<feature type="domain" description="C2H2-type" evidence="12">
    <location>
        <begin position="1668"/>
        <end position="1695"/>
    </location>
</feature>
<feature type="domain" description="C2H2-type" evidence="12">
    <location>
        <begin position="751"/>
        <end position="779"/>
    </location>
</feature>
<feature type="compositionally biased region" description="Basic and acidic residues" evidence="11">
    <location>
        <begin position="1216"/>
        <end position="1234"/>
    </location>
</feature>
<proteinExistence type="inferred from homology"/>
<feature type="domain" description="C2H2-type" evidence="12">
    <location>
        <begin position="1578"/>
        <end position="1605"/>
    </location>
</feature>
<evidence type="ECO:0000256" key="5">
    <source>
        <dbReference type="ARBA" id="ARBA00022771"/>
    </source>
</evidence>
<dbReference type="PANTHER" id="PTHR24379">
    <property type="entry name" value="KRAB AND ZINC FINGER DOMAIN-CONTAINING"/>
    <property type="match status" value="1"/>
</dbReference>
<feature type="compositionally biased region" description="Polar residues" evidence="11">
    <location>
        <begin position="1236"/>
        <end position="1249"/>
    </location>
</feature>
<organism evidence="13 14">
    <name type="scientific">Patella caerulea</name>
    <name type="common">Rayed Mediterranean limpet</name>
    <dbReference type="NCBI Taxonomy" id="87958"/>
    <lineage>
        <taxon>Eukaryota</taxon>
        <taxon>Metazoa</taxon>
        <taxon>Spiralia</taxon>
        <taxon>Lophotrochozoa</taxon>
        <taxon>Mollusca</taxon>
        <taxon>Gastropoda</taxon>
        <taxon>Patellogastropoda</taxon>
        <taxon>Patelloidea</taxon>
        <taxon>Patellidae</taxon>
        <taxon>Patella</taxon>
    </lineage>
</organism>
<evidence type="ECO:0000256" key="3">
    <source>
        <dbReference type="ARBA" id="ARBA00022723"/>
    </source>
</evidence>
<feature type="domain" description="C2H2-type" evidence="12">
    <location>
        <begin position="1609"/>
        <end position="1632"/>
    </location>
</feature>
<comment type="caution">
    <text evidence="13">The sequence shown here is derived from an EMBL/GenBank/DDBJ whole genome shotgun (WGS) entry which is preliminary data.</text>
</comment>
<dbReference type="PROSITE" id="PS50157">
    <property type="entry name" value="ZINC_FINGER_C2H2_2"/>
    <property type="match status" value="12"/>
</dbReference>
<comment type="subcellular location">
    <subcellularLocation>
        <location evidence="1">Nucleus</location>
    </subcellularLocation>
</comment>
<feature type="region of interest" description="Disordered" evidence="11">
    <location>
        <begin position="798"/>
        <end position="824"/>
    </location>
</feature>
<evidence type="ECO:0000256" key="4">
    <source>
        <dbReference type="ARBA" id="ARBA00022737"/>
    </source>
</evidence>
<dbReference type="PANTHER" id="PTHR24379:SF127">
    <property type="entry name" value="BLOODY FINGERS-RELATED"/>
    <property type="match status" value="1"/>
</dbReference>
<dbReference type="FunFam" id="3.30.160.60:FF:000193">
    <property type="entry name" value="Zinc finger protein 300"/>
    <property type="match status" value="1"/>
</dbReference>
<feature type="domain" description="C2H2-type" evidence="12">
    <location>
        <begin position="260"/>
        <end position="287"/>
    </location>
</feature>
<feature type="compositionally biased region" description="Polar residues" evidence="11">
    <location>
        <begin position="1197"/>
        <end position="1215"/>
    </location>
</feature>
<evidence type="ECO:0000259" key="12">
    <source>
        <dbReference type="PROSITE" id="PS50157"/>
    </source>
</evidence>
<evidence type="ECO:0000256" key="9">
    <source>
        <dbReference type="ARBA" id="ARBA00023242"/>
    </source>
</evidence>
<dbReference type="Gene3D" id="3.30.160.60">
    <property type="entry name" value="Classic Zinc Finger"/>
    <property type="match status" value="11"/>
</dbReference>
<evidence type="ECO:0000256" key="6">
    <source>
        <dbReference type="ARBA" id="ARBA00022833"/>
    </source>
</evidence>
<keyword evidence="14" id="KW-1185">Reference proteome</keyword>
<feature type="domain" description="C2H2-type" evidence="12">
    <location>
        <begin position="1549"/>
        <end position="1577"/>
    </location>
</feature>
<dbReference type="PROSITE" id="PS00028">
    <property type="entry name" value="ZINC_FINGER_C2H2_1"/>
    <property type="match status" value="19"/>
</dbReference>
<feature type="domain" description="C2H2-type" evidence="12">
    <location>
        <begin position="1339"/>
        <end position="1367"/>
    </location>
</feature>
<keyword evidence="9" id="KW-0539">Nucleus</keyword>